<dbReference type="SUPFAM" id="SSF51430">
    <property type="entry name" value="NAD(P)-linked oxidoreductase"/>
    <property type="match status" value="1"/>
</dbReference>
<accession>A0A158A7C8</accession>
<evidence type="ECO:0000313" key="4">
    <source>
        <dbReference type="Proteomes" id="UP000054596"/>
    </source>
</evidence>
<dbReference type="STRING" id="1777143.AWB82_01828"/>
<dbReference type="AlphaFoldDB" id="A0A158A7C8"/>
<dbReference type="CDD" id="cd19087">
    <property type="entry name" value="AKR_AKR12A1_B1_C1"/>
    <property type="match status" value="1"/>
</dbReference>
<feature type="domain" description="NADP-dependent oxidoreductase" evidence="2">
    <location>
        <begin position="15"/>
        <end position="320"/>
    </location>
</feature>
<dbReference type="OrthoDB" id="5488419at2"/>
<dbReference type="Gene3D" id="3.20.20.100">
    <property type="entry name" value="NADP-dependent oxidoreductase domain"/>
    <property type="match status" value="1"/>
</dbReference>
<dbReference type="Proteomes" id="UP000054596">
    <property type="component" value="Unassembled WGS sequence"/>
</dbReference>
<keyword evidence="1" id="KW-0560">Oxidoreductase</keyword>
<dbReference type="Pfam" id="PF00248">
    <property type="entry name" value="Aldo_ket_red"/>
    <property type="match status" value="1"/>
</dbReference>
<reference evidence="3" key="1">
    <citation type="submission" date="2016-01" db="EMBL/GenBank/DDBJ databases">
        <authorList>
            <person name="Peeters C."/>
        </authorList>
    </citation>
    <scope>NUCLEOTIDE SEQUENCE [LARGE SCALE GENOMIC DNA]</scope>
    <source>
        <strain evidence="3">LMG 29325</strain>
    </source>
</reference>
<proteinExistence type="predicted"/>
<dbReference type="GO" id="GO:0016491">
    <property type="term" value="F:oxidoreductase activity"/>
    <property type="evidence" value="ECO:0007669"/>
    <property type="project" value="UniProtKB-KW"/>
</dbReference>
<protein>
    <submittedName>
        <fullName evidence="3">Aldo/keto reductase</fullName>
    </submittedName>
</protein>
<dbReference type="PANTHER" id="PTHR43364:SF4">
    <property type="entry name" value="NAD(P)-LINKED OXIDOREDUCTASE SUPERFAMILY PROTEIN"/>
    <property type="match status" value="1"/>
</dbReference>
<comment type="caution">
    <text evidence="3">The sequence shown here is derived from an EMBL/GenBank/DDBJ whole genome shotgun (WGS) entry which is preliminary data.</text>
</comment>
<dbReference type="InterPro" id="IPR050523">
    <property type="entry name" value="AKR_Detox_Biosynth"/>
</dbReference>
<dbReference type="InterPro" id="IPR018170">
    <property type="entry name" value="Aldo/ket_reductase_CS"/>
</dbReference>
<evidence type="ECO:0000313" key="3">
    <source>
        <dbReference type="EMBL" id="SAK53680.1"/>
    </source>
</evidence>
<dbReference type="EMBL" id="FCOJ02000010">
    <property type="protein sequence ID" value="SAK53680.1"/>
    <property type="molecule type" value="Genomic_DNA"/>
</dbReference>
<dbReference type="RefSeq" id="WP_086966798.1">
    <property type="nucleotide sequence ID" value="NZ_FCOJ02000010.1"/>
</dbReference>
<dbReference type="InterPro" id="IPR023210">
    <property type="entry name" value="NADP_OxRdtase_dom"/>
</dbReference>
<dbReference type="PANTHER" id="PTHR43364">
    <property type="entry name" value="NADH-SPECIFIC METHYLGLYOXAL REDUCTASE-RELATED"/>
    <property type="match status" value="1"/>
</dbReference>
<dbReference type="InterPro" id="IPR036812">
    <property type="entry name" value="NAD(P)_OxRdtase_dom_sf"/>
</dbReference>
<organism evidence="3 4">
    <name type="scientific">Caballeronia glebae</name>
    <dbReference type="NCBI Taxonomy" id="1777143"/>
    <lineage>
        <taxon>Bacteria</taxon>
        <taxon>Pseudomonadati</taxon>
        <taxon>Pseudomonadota</taxon>
        <taxon>Betaproteobacteria</taxon>
        <taxon>Burkholderiales</taxon>
        <taxon>Burkholderiaceae</taxon>
        <taxon>Caballeronia</taxon>
    </lineage>
</organism>
<keyword evidence="4" id="KW-1185">Reference proteome</keyword>
<dbReference type="GO" id="GO:0005829">
    <property type="term" value="C:cytosol"/>
    <property type="evidence" value="ECO:0007669"/>
    <property type="project" value="TreeGrafter"/>
</dbReference>
<evidence type="ECO:0000256" key="1">
    <source>
        <dbReference type="ARBA" id="ARBA00023002"/>
    </source>
</evidence>
<evidence type="ECO:0000259" key="2">
    <source>
        <dbReference type="Pfam" id="PF00248"/>
    </source>
</evidence>
<gene>
    <name evidence="3" type="ORF">AWB82_01828</name>
</gene>
<sequence length="331" mass="36614">MQYRKFGNTGLTVSRLTLGTMTFGLQTEEDVSRSIMDRAADAGVNFIDTANVYPLGSGHDLAGRTEEIVGRWLKGRRDNYILATKAVHEMGPLAWHKGASRKHLLDAIDASLKRLNTDYVDLYQLHNDDHDTPLDEMLEALDTIVRQGKVRYIGVSNFLAYRLARALGRADVLHAARFVSVQPRYNLLFRQIERELLPLATEEGLAVIPYNPLAGGLLTGKHSYDAGPSEGRFTGAVGKAGAMYTQRYWHEREFHTIEQINEIVAPTGRSLASTALAWVLANPAVTSAIIGASRPDQLNETLAAVNQPIDPEIKAKLDEATAEYRFGDALR</sequence>
<name>A0A158A7C8_9BURK</name>
<dbReference type="FunFam" id="3.20.20.100:FF:000004">
    <property type="entry name" value="Oxidoreductase, aldo/keto reductase"/>
    <property type="match status" value="1"/>
</dbReference>
<dbReference type="PROSITE" id="PS00062">
    <property type="entry name" value="ALDOKETO_REDUCTASE_2"/>
    <property type="match status" value="1"/>
</dbReference>